<reference evidence="2 3" key="1">
    <citation type="journal article" date="2011" name="Front. Microbiol.">
        <title>Genomic signatures of strain selection and enhancement in Bacillus atrophaeus var. globigii, a historical biowarfare simulant.</title>
        <authorList>
            <person name="Gibbons H.S."/>
            <person name="Broomall S.M."/>
            <person name="McNew L.A."/>
            <person name="Daligault H."/>
            <person name="Chapman C."/>
            <person name="Bruce D."/>
            <person name="Karavis M."/>
            <person name="Krepps M."/>
            <person name="McGregor P.A."/>
            <person name="Hong C."/>
            <person name="Park K.H."/>
            <person name="Akmal A."/>
            <person name="Feldman A."/>
            <person name="Lin J.S."/>
            <person name="Chang W.E."/>
            <person name="Higgs B.W."/>
            <person name="Demirev P."/>
            <person name="Lindquist J."/>
            <person name="Liem A."/>
            <person name="Fochler E."/>
            <person name="Read T.D."/>
            <person name="Tapia R."/>
            <person name="Johnson S."/>
            <person name="Bishop-Lilly K.A."/>
            <person name="Detter C."/>
            <person name="Han C."/>
            <person name="Sozhamannan S."/>
            <person name="Rosenzweig C.N."/>
            <person name="Skowronski E.W."/>
        </authorList>
    </citation>
    <scope>NUCLEOTIDE SEQUENCE [LARGE SCALE GENOMIC DNA]</scope>
    <source>
        <strain evidence="2 3">AIT1</strain>
    </source>
</reference>
<keyword evidence="1" id="KW-1133">Transmembrane helix</keyword>
<dbReference type="RefSeq" id="WP_126757052.1">
    <property type="nucleotide sequence ID" value="NZ_PIPQ01000002.1"/>
</dbReference>
<name>A0A432X7P7_9GAMM</name>
<organism evidence="2 3">
    <name type="scientific">Aliidiomarina taiwanensis</name>
    <dbReference type="NCBI Taxonomy" id="946228"/>
    <lineage>
        <taxon>Bacteria</taxon>
        <taxon>Pseudomonadati</taxon>
        <taxon>Pseudomonadota</taxon>
        <taxon>Gammaproteobacteria</taxon>
        <taxon>Alteromonadales</taxon>
        <taxon>Idiomarinaceae</taxon>
        <taxon>Aliidiomarina</taxon>
    </lineage>
</organism>
<evidence type="ECO:0000313" key="2">
    <source>
        <dbReference type="EMBL" id="RUO42836.1"/>
    </source>
</evidence>
<feature type="transmembrane region" description="Helical" evidence="1">
    <location>
        <begin position="12"/>
        <end position="35"/>
    </location>
</feature>
<keyword evidence="3" id="KW-1185">Reference proteome</keyword>
<keyword evidence="1" id="KW-0472">Membrane</keyword>
<evidence type="ECO:0008006" key="4">
    <source>
        <dbReference type="Google" id="ProtNLM"/>
    </source>
</evidence>
<accession>A0A432X7P7</accession>
<dbReference type="InterPro" id="IPR012902">
    <property type="entry name" value="N_methyl_site"/>
</dbReference>
<gene>
    <name evidence="2" type="ORF">CWE15_05380</name>
</gene>
<dbReference type="EMBL" id="PIPQ01000002">
    <property type="protein sequence ID" value="RUO42836.1"/>
    <property type="molecule type" value="Genomic_DNA"/>
</dbReference>
<sequence length="281" mass="30867">MVSTHRSQGFTLVELIVVIVLLGIVGTFSFSYLGFGAKIFSDAVGRDQLMSQSRFAVERLSRELRNALPRSVRVDSNVNGSCIELVPIISSSSYVQLPQPGASSDKFFEGVTPIAEPGSVMVGQYLYVYATNAAMVYNSNSPRRKVIDTITPHSSNSNLSVFSFVGNPKYFPKSSPARRFFITEQPVSWCVTPAGELQRFSDYGFHNNQRSLSQLVSLGGPMEVMAKQLNNNLADSSQAPFTASASTLQRSSLVLLDLRFGRANDTEPLRIQHEVFVPNVP</sequence>
<dbReference type="Pfam" id="PF07963">
    <property type="entry name" value="N_methyl"/>
    <property type="match status" value="1"/>
</dbReference>
<dbReference type="AlphaFoldDB" id="A0A432X7P7"/>
<evidence type="ECO:0000313" key="3">
    <source>
        <dbReference type="Proteomes" id="UP000286976"/>
    </source>
</evidence>
<keyword evidence="1" id="KW-0812">Transmembrane</keyword>
<dbReference type="NCBIfam" id="TIGR02532">
    <property type="entry name" value="IV_pilin_GFxxxE"/>
    <property type="match status" value="1"/>
</dbReference>
<dbReference type="Proteomes" id="UP000286976">
    <property type="component" value="Unassembled WGS sequence"/>
</dbReference>
<dbReference type="OrthoDB" id="9788802at2"/>
<protein>
    <recommendedName>
        <fullName evidence="4">MSHA biogenesis protein MshO</fullName>
    </recommendedName>
</protein>
<proteinExistence type="predicted"/>
<evidence type="ECO:0000256" key="1">
    <source>
        <dbReference type="SAM" id="Phobius"/>
    </source>
</evidence>
<comment type="caution">
    <text evidence="2">The sequence shown here is derived from an EMBL/GenBank/DDBJ whole genome shotgun (WGS) entry which is preliminary data.</text>
</comment>